<dbReference type="AlphaFoldDB" id="A0A6A4GAJ8"/>
<keyword evidence="4" id="KW-1185">Reference proteome</keyword>
<keyword evidence="2" id="KW-1133">Transmembrane helix</keyword>
<feature type="region of interest" description="Disordered" evidence="1">
    <location>
        <begin position="111"/>
        <end position="130"/>
    </location>
</feature>
<accession>A0A6A4GAJ8</accession>
<name>A0A6A4GAJ8_9AGAR</name>
<reference evidence="3" key="1">
    <citation type="journal article" date="2019" name="Environ. Microbiol.">
        <title>Fungal ecological strategies reflected in gene transcription - a case study of two litter decomposers.</title>
        <authorList>
            <person name="Barbi F."/>
            <person name="Kohler A."/>
            <person name="Barry K."/>
            <person name="Baskaran P."/>
            <person name="Daum C."/>
            <person name="Fauchery L."/>
            <person name="Ihrmark K."/>
            <person name="Kuo A."/>
            <person name="LaButti K."/>
            <person name="Lipzen A."/>
            <person name="Morin E."/>
            <person name="Grigoriev I.V."/>
            <person name="Henrissat B."/>
            <person name="Lindahl B."/>
            <person name="Martin F."/>
        </authorList>
    </citation>
    <scope>NUCLEOTIDE SEQUENCE</scope>
    <source>
        <strain evidence="3">JB14</strain>
    </source>
</reference>
<proteinExistence type="predicted"/>
<sequence length="173" mass="19574">MYICHSHYIAIAGSSSQQPSDIIVFRKLRRNPPLREPIPASASDNIVITVSPLFLRWAFVSITGLVILLIMQQLATETPLLIETLVTEVNCRLKPPYNVFVRCTETTGQPLNQHPLPATSHSHTTGMSKDTRPQWFTRRQEIDTIYVEKNHDDSSSELVLYGSTGRKENDGNW</sequence>
<dbReference type="EMBL" id="ML771481">
    <property type="protein sequence ID" value="KAE9382483.1"/>
    <property type="molecule type" value="Genomic_DNA"/>
</dbReference>
<feature type="compositionally biased region" description="Polar residues" evidence="1">
    <location>
        <begin position="119"/>
        <end position="128"/>
    </location>
</feature>
<organism evidence="3 4">
    <name type="scientific">Gymnopus androsaceus JB14</name>
    <dbReference type="NCBI Taxonomy" id="1447944"/>
    <lineage>
        <taxon>Eukaryota</taxon>
        <taxon>Fungi</taxon>
        <taxon>Dikarya</taxon>
        <taxon>Basidiomycota</taxon>
        <taxon>Agaricomycotina</taxon>
        <taxon>Agaricomycetes</taxon>
        <taxon>Agaricomycetidae</taxon>
        <taxon>Agaricales</taxon>
        <taxon>Marasmiineae</taxon>
        <taxon>Omphalotaceae</taxon>
        <taxon>Gymnopus</taxon>
    </lineage>
</organism>
<keyword evidence="2" id="KW-0472">Membrane</keyword>
<protein>
    <submittedName>
        <fullName evidence="3">Uncharacterized protein</fullName>
    </submittedName>
</protein>
<gene>
    <name evidence="3" type="ORF">BT96DRAFT_1010577</name>
</gene>
<evidence type="ECO:0000313" key="3">
    <source>
        <dbReference type="EMBL" id="KAE9382483.1"/>
    </source>
</evidence>
<dbReference type="Proteomes" id="UP000799118">
    <property type="component" value="Unassembled WGS sequence"/>
</dbReference>
<evidence type="ECO:0000256" key="2">
    <source>
        <dbReference type="SAM" id="Phobius"/>
    </source>
</evidence>
<feature type="transmembrane region" description="Helical" evidence="2">
    <location>
        <begin position="53"/>
        <end position="71"/>
    </location>
</feature>
<keyword evidence="2" id="KW-0812">Transmembrane</keyword>
<evidence type="ECO:0000256" key="1">
    <source>
        <dbReference type="SAM" id="MobiDB-lite"/>
    </source>
</evidence>
<evidence type="ECO:0000313" key="4">
    <source>
        <dbReference type="Proteomes" id="UP000799118"/>
    </source>
</evidence>